<keyword evidence="3" id="KW-1185">Reference proteome</keyword>
<feature type="compositionally biased region" description="Polar residues" evidence="1">
    <location>
        <begin position="40"/>
        <end position="55"/>
    </location>
</feature>
<dbReference type="Proteomes" id="UP000299102">
    <property type="component" value="Unassembled WGS sequence"/>
</dbReference>
<comment type="caution">
    <text evidence="2">The sequence shown here is derived from an EMBL/GenBank/DDBJ whole genome shotgun (WGS) entry which is preliminary data.</text>
</comment>
<evidence type="ECO:0000313" key="2">
    <source>
        <dbReference type="EMBL" id="GBP25663.1"/>
    </source>
</evidence>
<feature type="compositionally biased region" description="Polar residues" evidence="1">
    <location>
        <begin position="11"/>
        <end position="24"/>
    </location>
</feature>
<feature type="region of interest" description="Disordered" evidence="1">
    <location>
        <begin position="1"/>
        <end position="145"/>
    </location>
</feature>
<evidence type="ECO:0000313" key="3">
    <source>
        <dbReference type="Proteomes" id="UP000299102"/>
    </source>
</evidence>
<protein>
    <submittedName>
        <fullName evidence="2">Uncharacterized protein</fullName>
    </submittedName>
</protein>
<dbReference type="AlphaFoldDB" id="A0A4C1UGR1"/>
<evidence type="ECO:0000256" key="1">
    <source>
        <dbReference type="SAM" id="MobiDB-lite"/>
    </source>
</evidence>
<proteinExistence type="predicted"/>
<accession>A0A4C1UGR1</accession>
<name>A0A4C1UGR1_EUMVA</name>
<sequence>MYKNEGVRGKLSSTLCGNDHTANYRNCPKTPKFNKTTNKSQPTNRAPHSVDNVNFSAHCKTAKKMSPETCSAQLPRPPPTRVRGNSLQGPHRNRQREPPAICSLRHHPTSKLSTKARSSRRHQNDHVGPPNDQKRRIRRTSIGLP</sequence>
<gene>
    <name evidence="2" type="ORF">EVAR_12140_1</name>
</gene>
<feature type="compositionally biased region" description="Low complexity" evidence="1">
    <location>
        <begin position="28"/>
        <end position="39"/>
    </location>
</feature>
<dbReference type="EMBL" id="BGZK01000171">
    <property type="protein sequence ID" value="GBP25663.1"/>
    <property type="molecule type" value="Genomic_DNA"/>
</dbReference>
<reference evidence="2 3" key="1">
    <citation type="journal article" date="2019" name="Commun. Biol.">
        <title>The bagworm genome reveals a unique fibroin gene that provides high tensile strength.</title>
        <authorList>
            <person name="Kono N."/>
            <person name="Nakamura H."/>
            <person name="Ohtoshi R."/>
            <person name="Tomita M."/>
            <person name="Numata K."/>
            <person name="Arakawa K."/>
        </authorList>
    </citation>
    <scope>NUCLEOTIDE SEQUENCE [LARGE SCALE GENOMIC DNA]</scope>
</reference>
<organism evidence="2 3">
    <name type="scientific">Eumeta variegata</name>
    <name type="common">Bagworm moth</name>
    <name type="synonym">Eumeta japonica</name>
    <dbReference type="NCBI Taxonomy" id="151549"/>
    <lineage>
        <taxon>Eukaryota</taxon>
        <taxon>Metazoa</taxon>
        <taxon>Ecdysozoa</taxon>
        <taxon>Arthropoda</taxon>
        <taxon>Hexapoda</taxon>
        <taxon>Insecta</taxon>
        <taxon>Pterygota</taxon>
        <taxon>Neoptera</taxon>
        <taxon>Endopterygota</taxon>
        <taxon>Lepidoptera</taxon>
        <taxon>Glossata</taxon>
        <taxon>Ditrysia</taxon>
        <taxon>Tineoidea</taxon>
        <taxon>Psychidae</taxon>
        <taxon>Oiketicinae</taxon>
        <taxon>Eumeta</taxon>
    </lineage>
</organism>